<dbReference type="EMBL" id="LR215050">
    <property type="protein sequence ID" value="VEU83233.1"/>
    <property type="molecule type" value="Genomic_DNA"/>
</dbReference>
<feature type="domain" description="GGDEF" evidence="2">
    <location>
        <begin position="65"/>
        <end position="200"/>
    </location>
</feature>
<dbReference type="InterPro" id="IPR000160">
    <property type="entry name" value="GGDEF_dom"/>
</dbReference>
<accession>A0A449BLC8</accession>
<dbReference type="PANTHER" id="PTHR33121:SF71">
    <property type="entry name" value="OXYGEN SENSOR PROTEIN DOSP"/>
    <property type="match status" value="1"/>
</dbReference>
<keyword evidence="1" id="KW-0812">Transmembrane</keyword>
<proteinExistence type="predicted"/>
<organism evidence="3 4">
    <name type="scientific">Acholeplasma hippikon</name>
    <dbReference type="NCBI Taxonomy" id="264636"/>
    <lineage>
        <taxon>Bacteria</taxon>
        <taxon>Bacillati</taxon>
        <taxon>Mycoplasmatota</taxon>
        <taxon>Mollicutes</taxon>
        <taxon>Acholeplasmatales</taxon>
        <taxon>Acholeplasmataceae</taxon>
        <taxon>Acholeplasma</taxon>
    </lineage>
</organism>
<dbReference type="Gene3D" id="3.30.70.270">
    <property type="match status" value="1"/>
</dbReference>
<dbReference type="SUPFAM" id="SSF141868">
    <property type="entry name" value="EAL domain-like"/>
    <property type="match status" value="1"/>
</dbReference>
<evidence type="ECO:0000313" key="3">
    <source>
        <dbReference type="EMBL" id="VEU83233.1"/>
    </source>
</evidence>
<keyword evidence="1" id="KW-0472">Membrane</keyword>
<dbReference type="RefSeq" id="WP_084145109.1">
    <property type="nucleotide sequence ID" value="NZ_LR215050.1"/>
</dbReference>
<dbReference type="PROSITE" id="PS50887">
    <property type="entry name" value="GGDEF"/>
    <property type="match status" value="1"/>
</dbReference>
<dbReference type="Gene3D" id="3.20.20.450">
    <property type="entry name" value="EAL domain"/>
    <property type="match status" value="1"/>
</dbReference>
<evidence type="ECO:0000256" key="1">
    <source>
        <dbReference type="SAM" id="Phobius"/>
    </source>
</evidence>
<evidence type="ECO:0000259" key="2">
    <source>
        <dbReference type="PROSITE" id="PS50887"/>
    </source>
</evidence>
<dbReference type="STRING" id="1408416.GCA_000702765_00470"/>
<dbReference type="Proteomes" id="UP000290909">
    <property type="component" value="Chromosome"/>
</dbReference>
<sequence>MKDNMILYATLILLTIILLSISVYFLIKLLYKNYQLTKYKNLDNILKIEILEGFIKHEMKLDPNKPFSLSLISIDNFLQVKSYIPDHLVTFYLNQLGKRIQMHLKKNWKFAQTKEREAFLIYSENLDSKDELFDTLSKIKMSLEKPVTLDNGLEINRTFSISYISYPNLADSYETLLSRLYSTLLNVKKIGGNELKTFHEGIYEDSENFNKYLNLKESILSEKFLFSFTPLYQKDVCLGFYTELQFENENYLNLIPQLEASLDAYWFGNWVFEKTIEEAFEVLTVNVEKEFKLFIPISIQQLANEKLVERFRRIAIKYKVKPERIVLNIINTNTSYEVIKIHEHINHLKKLNFNISSQLNDNFKTNMAYDFILNYILVQEEFIQSKLSILNTELMHLKKVMMQSTKEWPIENIYLYQYKDDKKLNGQAILSFKEKLDK</sequence>
<keyword evidence="4" id="KW-1185">Reference proteome</keyword>
<reference evidence="3 4" key="1">
    <citation type="submission" date="2019-01" db="EMBL/GenBank/DDBJ databases">
        <authorList>
            <consortium name="Pathogen Informatics"/>
        </authorList>
    </citation>
    <scope>NUCLEOTIDE SEQUENCE [LARGE SCALE GENOMIC DNA]</scope>
    <source>
        <strain evidence="3 4">NCTC10172</strain>
    </source>
</reference>
<gene>
    <name evidence="3" type="ORF">NCTC10172_01307</name>
</gene>
<dbReference type="AlphaFoldDB" id="A0A449BLC8"/>
<evidence type="ECO:0000313" key="4">
    <source>
        <dbReference type="Proteomes" id="UP000290909"/>
    </source>
</evidence>
<dbReference type="InterPro" id="IPR001633">
    <property type="entry name" value="EAL_dom"/>
</dbReference>
<dbReference type="InterPro" id="IPR043128">
    <property type="entry name" value="Rev_trsase/Diguanyl_cyclase"/>
</dbReference>
<dbReference type="Pfam" id="PF00563">
    <property type="entry name" value="EAL"/>
    <property type="match status" value="1"/>
</dbReference>
<name>A0A449BLC8_9MOLU</name>
<dbReference type="GO" id="GO:0071111">
    <property type="term" value="F:cyclic-guanylate-specific phosphodiesterase activity"/>
    <property type="evidence" value="ECO:0007669"/>
    <property type="project" value="InterPro"/>
</dbReference>
<dbReference type="PANTHER" id="PTHR33121">
    <property type="entry name" value="CYCLIC DI-GMP PHOSPHODIESTERASE PDEF"/>
    <property type="match status" value="1"/>
</dbReference>
<dbReference type="InterPro" id="IPR029787">
    <property type="entry name" value="Nucleotide_cyclase"/>
</dbReference>
<feature type="transmembrane region" description="Helical" evidence="1">
    <location>
        <begin position="6"/>
        <end position="31"/>
    </location>
</feature>
<dbReference type="KEGG" id="ahk:NCTC10172_01307"/>
<dbReference type="InterPro" id="IPR035919">
    <property type="entry name" value="EAL_sf"/>
</dbReference>
<dbReference type="InterPro" id="IPR050706">
    <property type="entry name" value="Cyclic-di-GMP_PDE-like"/>
</dbReference>
<dbReference type="SUPFAM" id="SSF55073">
    <property type="entry name" value="Nucleotide cyclase"/>
    <property type="match status" value="1"/>
</dbReference>
<dbReference type="Pfam" id="PF00990">
    <property type="entry name" value="GGDEF"/>
    <property type="match status" value="1"/>
</dbReference>
<keyword evidence="1" id="KW-1133">Transmembrane helix</keyword>
<protein>
    <submittedName>
        <fullName evidence="3">Biofilm formation regulator HmsP</fullName>
    </submittedName>
</protein>